<feature type="region of interest" description="Disordered" evidence="1">
    <location>
        <begin position="19"/>
        <end position="126"/>
    </location>
</feature>
<dbReference type="RefSeq" id="WP_326567615.1">
    <property type="nucleotide sequence ID" value="NZ_CP142149.1"/>
</dbReference>
<proteinExistence type="predicted"/>
<gene>
    <name evidence="2" type="ORF">VSH64_38190</name>
</gene>
<reference evidence="2 3" key="1">
    <citation type="journal article" date="2015" name="Int. J. Syst. Evol. Microbiol.">
        <title>Amycolatopsis rhabdoformis sp. nov., an actinomycete isolated from a tropical forest soil.</title>
        <authorList>
            <person name="Souza W.R."/>
            <person name="Silva R.E."/>
            <person name="Goodfellow M."/>
            <person name="Busarakam K."/>
            <person name="Figueiro F.S."/>
            <person name="Ferreira D."/>
            <person name="Rodrigues-Filho E."/>
            <person name="Moraes L.A.B."/>
            <person name="Zucchi T.D."/>
        </authorList>
    </citation>
    <scope>NUCLEOTIDE SEQUENCE [LARGE SCALE GENOMIC DNA]</scope>
    <source>
        <strain evidence="2 3">NCIMB 14900</strain>
    </source>
</reference>
<feature type="compositionally biased region" description="Basic and acidic residues" evidence="1">
    <location>
        <begin position="60"/>
        <end position="71"/>
    </location>
</feature>
<dbReference type="EMBL" id="CP142149">
    <property type="protein sequence ID" value="WSE28616.1"/>
    <property type="molecule type" value="Genomic_DNA"/>
</dbReference>
<evidence type="ECO:0000313" key="2">
    <source>
        <dbReference type="EMBL" id="WSE28616.1"/>
    </source>
</evidence>
<accession>A0ABZ1I4D1</accession>
<keyword evidence="3" id="KW-1185">Reference proteome</keyword>
<organism evidence="2 3">
    <name type="scientific">Amycolatopsis rhabdoformis</name>
    <dbReference type="NCBI Taxonomy" id="1448059"/>
    <lineage>
        <taxon>Bacteria</taxon>
        <taxon>Bacillati</taxon>
        <taxon>Actinomycetota</taxon>
        <taxon>Actinomycetes</taxon>
        <taxon>Pseudonocardiales</taxon>
        <taxon>Pseudonocardiaceae</taxon>
        <taxon>Amycolatopsis</taxon>
    </lineage>
</organism>
<feature type="compositionally biased region" description="Basic and acidic residues" evidence="1">
    <location>
        <begin position="180"/>
        <end position="205"/>
    </location>
</feature>
<dbReference type="Proteomes" id="UP001330812">
    <property type="component" value="Chromosome"/>
</dbReference>
<feature type="compositionally biased region" description="Basic and acidic residues" evidence="1">
    <location>
        <begin position="100"/>
        <end position="114"/>
    </location>
</feature>
<feature type="region of interest" description="Disordered" evidence="1">
    <location>
        <begin position="177"/>
        <end position="228"/>
    </location>
</feature>
<protein>
    <submittedName>
        <fullName evidence="2">Uncharacterized protein</fullName>
    </submittedName>
</protein>
<evidence type="ECO:0000313" key="3">
    <source>
        <dbReference type="Proteomes" id="UP001330812"/>
    </source>
</evidence>
<sequence>MTSSTAMISSGSTINVCTLAFTRQQPADHGHRGAGPQPPAPEQQQAADGEKEAEEGGALAERRGEVAEERRVGHHQQQAGGHGEAHARAVRQAGHHQRQRGREQHAREHPERHQAQLRPRAERHRQPGEPALAQLVRRVAAAWGGVVDQVDVLFRFAGPLDAGAAQHAEAVAVVGQGNRAGHEEAHQQNRERDAENAEPEGRRSEALSAVRHLHPGHDTYWKSGARSR</sequence>
<name>A0ABZ1I4D1_9PSEU</name>
<evidence type="ECO:0000256" key="1">
    <source>
        <dbReference type="SAM" id="MobiDB-lite"/>
    </source>
</evidence>